<reference evidence="4 5" key="1">
    <citation type="submission" date="2023-04" db="EMBL/GenBank/DDBJ databases">
        <title>Forest soil microbial communities from Buena Vista Peninsula, Colon Province, Panama.</title>
        <authorList>
            <person name="Bouskill N."/>
        </authorList>
    </citation>
    <scope>NUCLEOTIDE SEQUENCE [LARGE SCALE GENOMIC DNA]</scope>
    <source>
        <strain evidence="4 5">CFH S0262</strain>
    </source>
</reference>
<dbReference type="RefSeq" id="WP_280763246.1">
    <property type="nucleotide sequence ID" value="NZ_JARXVC010000017.1"/>
</dbReference>
<evidence type="ECO:0000313" key="5">
    <source>
        <dbReference type="Proteomes" id="UP001160334"/>
    </source>
</evidence>
<evidence type="ECO:0000313" key="4">
    <source>
        <dbReference type="EMBL" id="MDH6283997.1"/>
    </source>
</evidence>
<dbReference type="SUPFAM" id="SSF46689">
    <property type="entry name" value="Homeodomain-like"/>
    <property type="match status" value="1"/>
</dbReference>
<dbReference type="Proteomes" id="UP001160334">
    <property type="component" value="Unassembled WGS sequence"/>
</dbReference>
<evidence type="ECO:0000259" key="3">
    <source>
        <dbReference type="Pfam" id="PF13518"/>
    </source>
</evidence>
<dbReference type="PANTHER" id="PTHR33795:SF1">
    <property type="entry name" value="INSERTION ELEMENT IS150 PROTEIN INSJ"/>
    <property type="match status" value="1"/>
</dbReference>
<comment type="similarity">
    <text evidence="1">Belongs to the IS150/IS1296 orfA family.</text>
</comment>
<dbReference type="InterPro" id="IPR009057">
    <property type="entry name" value="Homeodomain-like_sf"/>
</dbReference>
<keyword evidence="5" id="KW-1185">Reference proteome</keyword>
<accession>A0ABT6MI47</accession>
<dbReference type="InterPro" id="IPR055247">
    <property type="entry name" value="InsJ-like_HTH"/>
</dbReference>
<evidence type="ECO:0000256" key="2">
    <source>
        <dbReference type="SAM" id="MobiDB-lite"/>
    </source>
</evidence>
<evidence type="ECO:0000256" key="1">
    <source>
        <dbReference type="ARBA" id="ARBA00038232"/>
    </source>
</evidence>
<protein>
    <submittedName>
        <fullName evidence="4">Transposase</fullName>
    </submittedName>
</protein>
<dbReference type="Pfam" id="PF13518">
    <property type="entry name" value="HTH_28"/>
    <property type="match status" value="1"/>
</dbReference>
<gene>
    <name evidence="4" type="ORF">M2280_005248</name>
</gene>
<comment type="caution">
    <text evidence="4">The sequence shown here is derived from an EMBL/GenBank/DDBJ whole genome shotgun (WGS) entry which is preliminary data.</text>
</comment>
<feature type="domain" description="Insertion element IS150 protein InsJ-like helix-turn-helix" evidence="3">
    <location>
        <begin position="17"/>
        <end position="68"/>
    </location>
</feature>
<proteinExistence type="inferred from homology"/>
<dbReference type="InterPro" id="IPR036388">
    <property type="entry name" value="WH-like_DNA-bd_sf"/>
</dbReference>
<name>A0ABT6MI47_9NOCA</name>
<feature type="region of interest" description="Disordered" evidence="2">
    <location>
        <begin position="57"/>
        <end position="79"/>
    </location>
</feature>
<dbReference type="PANTHER" id="PTHR33795">
    <property type="entry name" value="INSERTION ELEMENT IS150 PROTEIN INSJ"/>
    <property type="match status" value="1"/>
</dbReference>
<sequence>MLVSKRATPAVYPFELKLDLVQRFLAGETLAELAEEGGLSSPVLLRRWVREYRAHGEDALRPKPKGRPAKSTVTGEEPELDRLRREVEYLRAENAYLGKLRALMEEKRRTR</sequence>
<dbReference type="Gene3D" id="1.10.10.10">
    <property type="entry name" value="Winged helix-like DNA-binding domain superfamily/Winged helix DNA-binding domain"/>
    <property type="match status" value="1"/>
</dbReference>
<dbReference type="InterPro" id="IPR052057">
    <property type="entry name" value="IS150/IS1296_orfA-like"/>
</dbReference>
<organism evidence="4 5">
    <name type="scientific">Prescottella agglutinans</name>
    <dbReference type="NCBI Taxonomy" id="1644129"/>
    <lineage>
        <taxon>Bacteria</taxon>
        <taxon>Bacillati</taxon>
        <taxon>Actinomycetota</taxon>
        <taxon>Actinomycetes</taxon>
        <taxon>Mycobacteriales</taxon>
        <taxon>Nocardiaceae</taxon>
        <taxon>Prescottella</taxon>
    </lineage>
</organism>
<dbReference type="EMBL" id="JARXVC010000017">
    <property type="protein sequence ID" value="MDH6283997.1"/>
    <property type="molecule type" value="Genomic_DNA"/>
</dbReference>